<accession>A0ABT7DMG7</accession>
<feature type="region of interest" description="Disordered" evidence="1">
    <location>
        <begin position="47"/>
        <end position="74"/>
    </location>
</feature>
<proteinExistence type="predicted"/>
<evidence type="ECO:0000256" key="1">
    <source>
        <dbReference type="SAM" id="MobiDB-lite"/>
    </source>
</evidence>
<organism evidence="2 3">
    <name type="scientific">Gordonibacter faecis</name>
    <dbReference type="NCBI Taxonomy" id="3047475"/>
    <lineage>
        <taxon>Bacteria</taxon>
        <taxon>Bacillati</taxon>
        <taxon>Actinomycetota</taxon>
        <taxon>Coriobacteriia</taxon>
        <taxon>Eggerthellales</taxon>
        <taxon>Eggerthellaceae</taxon>
        <taxon>Gordonibacter</taxon>
    </lineage>
</organism>
<evidence type="ECO:0008006" key="4">
    <source>
        <dbReference type="Google" id="ProtNLM"/>
    </source>
</evidence>
<evidence type="ECO:0000313" key="3">
    <source>
        <dbReference type="Proteomes" id="UP001232750"/>
    </source>
</evidence>
<keyword evidence="3" id="KW-1185">Reference proteome</keyword>
<comment type="caution">
    <text evidence="2">The sequence shown here is derived from an EMBL/GenBank/DDBJ whole genome shotgun (WGS) entry which is preliminary data.</text>
</comment>
<name>A0ABT7DMG7_9ACTN</name>
<gene>
    <name evidence="2" type="ORF">QNJ86_06520</name>
</gene>
<feature type="non-terminal residue" evidence="2">
    <location>
        <position position="1"/>
    </location>
</feature>
<dbReference type="Proteomes" id="UP001232750">
    <property type="component" value="Unassembled WGS sequence"/>
</dbReference>
<reference evidence="2 3" key="1">
    <citation type="submission" date="2023-05" db="EMBL/GenBank/DDBJ databases">
        <title>Gordonibacter KGMB12511T sp. nov., isolated from faeces of healthy Korean.</title>
        <authorList>
            <person name="Kim H.S."/>
            <person name="Kim J.-S."/>
            <person name="Suh M.K."/>
            <person name="Eom M.K."/>
            <person name="Do H.E."/>
            <person name="Lee J.-S."/>
        </authorList>
    </citation>
    <scope>NUCLEOTIDE SEQUENCE [LARGE SCALE GENOMIC DNA]</scope>
    <source>
        <strain evidence="2 3">KGMB12511</strain>
    </source>
</reference>
<dbReference type="EMBL" id="JASJEU010000012">
    <property type="protein sequence ID" value="MDJ1650447.1"/>
    <property type="molecule type" value="Genomic_DNA"/>
</dbReference>
<protein>
    <recommendedName>
        <fullName evidence="4">IS110 family transposase</fullName>
    </recommendedName>
</protein>
<sequence>QVSRKDPYFKDYYLAKKAEGKHHYVALSGVARKLAGVILVLMKEQRAYEPRPSIQSSKAAKTNEKNPELPIDSL</sequence>
<evidence type="ECO:0000313" key="2">
    <source>
        <dbReference type="EMBL" id="MDJ1650447.1"/>
    </source>
</evidence>